<keyword evidence="9" id="KW-0443">Lipid metabolism</keyword>
<gene>
    <name evidence="12" type="primary">desA2</name>
    <name evidence="12" type="ORF">LAUMK136_04225</name>
</gene>
<dbReference type="GO" id="GO:0005829">
    <property type="term" value="C:cytosol"/>
    <property type="evidence" value="ECO:0007669"/>
    <property type="project" value="TreeGrafter"/>
</dbReference>
<keyword evidence="10" id="KW-0275">Fatty acid biosynthesis</keyword>
<name>A0A498Q8Z5_9MYCO</name>
<dbReference type="EC" id="1.14.19.-" evidence="12"/>
<proteinExistence type="inferred from homology"/>
<reference evidence="12 13" key="1">
    <citation type="submission" date="2018-09" db="EMBL/GenBank/DDBJ databases">
        <authorList>
            <person name="Tagini F."/>
        </authorList>
    </citation>
    <scope>NUCLEOTIDE SEQUENCE [LARGE SCALE GENOMIC DNA]</scope>
    <source>
        <strain evidence="12 13">MK136</strain>
    </source>
</reference>
<feature type="binding site" evidence="11">
    <location>
        <position position="131"/>
    </location>
    <ligand>
        <name>Fe cation</name>
        <dbReference type="ChEBI" id="CHEBI:24875"/>
        <label>1</label>
    </ligand>
</feature>
<dbReference type="InterPro" id="IPR012348">
    <property type="entry name" value="RNR-like"/>
</dbReference>
<keyword evidence="5 11" id="KW-0479">Metal-binding</keyword>
<evidence type="ECO:0000256" key="5">
    <source>
        <dbReference type="ARBA" id="ARBA00022723"/>
    </source>
</evidence>
<dbReference type="GO" id="GO:0046872">
    <property type="term" value="F:metal ion binding"/>
    <property type="evidence" value="ECO:0007669"/>
    <property type="project" value="UniProtKB-KW"/>
</dbReference>
<feature type="binding site" evidence="11">
    <location>
        <position position="134"/>
    </location>
    <ligand>
        <name>Fe cation</name>
        <dbReference type="ChEBI" id="CHEBI:24875"/>
        <label>1</label>
    </ligand>
</feature>
<keyword evidence="7 12" id="KW-0560">Oxidoreductase</keyword>
<comment type="cofactor">
    <cofactor evidence="11">
        <name>Fe cation</name>
        <dbReference type="ChEBI" id="CHEBI:24875"/>
    </cofactor>
    <text evidence="11">Binds 2 iron ions per subunit.</text>
</comment>
<evidence type="ECO:0000256" key="10">
    <source>
        <dbReference type="ARBA" id="ARBA00023160"/>
    </source>
</evidence>
<evidence type="ECO:0000256" key="7">
    <source>
        <dbReference type="ARBA" id="ARBA00023002"/>
    </source>
</evidence>
<protein>
    <submittedName>
        <fullName evidence="12">Acyl-[acyl-carrier-protein] desaturase DesA2</fullName>
        <ecNumber evidence="12">1.14.19.-</ecNumber>
    </submittedName>
</protein>
<feature type="binding site" evidence="11">
    <location>
        <position position="183"/>
    </location>
    <ligand>
        <name>Fe cation</name>
        <dbReference type="ChEBI" id="CHEBI:24875"/>
        <label>2</label>
    </ligand>
</feature>
<dbReference type="InterPro" id="IPR005067">
    <property type="entry name" value="Fatty_acid_desaturase-2"/>
</dbReference>
<dbReference type="SUPFAM" id="SSF47240">
    <property type="entry name" value="Ferritin-like"/>
    <property type="match status" value="1"/>
</dbReference>
<evidence type="ECO:0000256" key="9">
    <source>
        <dbReference type="ARBA" id="ARBA00023098"/>
    </source>
</evidence>
<evidence type="ECO:0000256" key="2">
    <source>
        <dbReference type="ARBA" id="ARBA00008749"/>
    </source>
</evidence>
<keyword evidence="4" id="KW-0444">Lipid biosynthesis</keyword>
<keyword evidence="8 11" id="KW-0408">Iron</keyword>
<comment type="similarity">
    <text evidence="2">Belongs to the fatty acid desaturase type 2 family.</text>
</comment>
<dbReference type="InterPro" id="IPR009078">
    <property type="entry name" value="Ferritin-like_SF"/>
</dbReference>
<dbReference type="PIRSF" id="PIRSF000346">
    <property type="entry name" value="Dlt9_acylACP_des"/>
    <property type="match status" value="1"/>
</dbReference>
<organism evidence="12 13">
    <name type="scientific">Mycobacterium attenuatum</name>
    <dbReference type="NCBI Taxonomy" id="2341086"/>
    <lineage>
        <taxon>Bacteria</taxon>
        <taxon>Bacillati</taxon>
        <taxon>Actinomycetota</taxon>
        <taxon>Actinomycetes</taxon>
        <taxon>Mycobacteriales</taxon>
        <taxon>Mycobacteriaceae</taxon>
        <taxon>Mycobacterium</taxon>
    </lineage>
</organism>
<evidence type="ECO:0000256" key="4">
    <source>
        <dbReference type="ARBA" id="ARBA00022516"/>
    </source>
</evidence>
<evidence type="ECO:0000256" key="11">
    <source>
        <dbReference type="PIRSR" id="PIRSR000346-1"/>
    </source>
</evidence>
<feature type="binding site" evidence="11">
    <location>
        <position position="213"/>
    </location>
    <ligand>
        <name>Fe cation</name>
        <dbReference type="ChEBI" id="CHEBI:24875"/>
        <label>1</label>
    </ligand>
</feature>
<accession>A0A498Q8Z5</accession>
<dbReference type="PANTHER" id="PTHR31155">
    <property type="entry name" value="ACYL- ACYL-CARRIER-PROTEIN DESATURASE-RELATED"/>
    <property type="match status" value="1"/>
</dbReference>
<dbReference type="PANTHER" id="PTHR31155:SF9">
    <property type="entry name" value="STEAROYL-[ACYL-CARRIER-PROTEIN] 9-DESATURASE 7, CHLOROPLASTIC"/>
    <property type="match status" value="1"/>
</dbReference>
<dbReference type="Pfam" id="PF03405">
    <property type="entry name" value="FA_desaturase_2"/>
    <property type="match status" value="1"/>
</dbReference>
<feature type="binding site" evidence="11">
    <location>
        <position position="131"/>
    </location>
    <ligand>
        <name>Fe cation</name>
        <dbReference type="ChEBI" id="CHEBI:24875"/>
        <label>2</label>
    </ligand>
</feature>
<feature type="binding site" evidence="11">
    <location>
        <position position="213"/>
    </location>
    <ligand>
        <name>Fe cation</name>
        <dbReference type="ChEBI" id="CHEBI:24875"/>
        <label>2</label>
    </ligand>
</feature>
<evidence type="ECO:0000256" key="1">
    <source>
        <dbReference type="ARBA" id="ARBA00001954"/>
    </source>
</evidence>
<comment type="subunit">
    <text evidence="3">Homodimer.</text>
</comment>
<dbReference type="GO" id="GO:0045300">
    <property type="term" value="F:stearoyl-[ACP] desaturase activity"/>
    <property type="evidence" value="ECO:0007669"/>
    <property type="project" value="InterPro"/>
</dbReference>
<evidence type="ECO:0000313" key="12">
    <source>
        <dbReference type="EMBL" id="VBA41781.1"/>
    </source>
</evidence>
<dbReference type="Gene3D" id="1.10.620.20">
    <property type="entry name" value="Ribonucleotide Reductase, subunit A"/>
    <property type="match status" value="1"/>
</dbReference>
<keyword evidence="6" id="KW-0276">Fatty acid metabolism</keyword>
<dbReference type="AlphaFoldDB" id="A0A498Q8Z5"/>
<feature type="binding site" evidence="11">
    <location>
        <position position="216"/>
    </location>
    <ligand>
        <name>Fe cation</name>
        <dbReference type="ChEBI" id="CHEBI:24875"/>
        <label>2</label>
    </ligand>
</feature>
<sequence>MMRVGRDTRRPNFTKPVSSGYSYCMAQKPVANELTLELEPVVEENMARHLDTEDIWFAHDYVPFDRGENFAFLGGRDWDPSQATLPRVITDACEILLILKDNLAGHHRELVEHFILEKWWGRWLGRWTAEEHLHAIALREYLVVTREVDPVANEEVRVQYVMQGYRADKYTQVETLVYMAFYERSLAVFCQNLAAQIEEPILAGLIDRIARDEARHELFFANLVAHCLDYTRDETITAIAARAADLEVVGADIDAYQDKVQKVANAGIFDPHQRRQVISDRITAWGLADEPALKQFVTG</sequence>
<comment type="cofactor">
    <cofactor evidence="1">
        <name>Fe(2+)</name>
        <dbReference type="ChEBI" id="CHEBI:29033"/>
    </cofactor>
</comment>
<dbReference type="GO" id="GO:0006633">
    <property type="term" value="P:fatty acid biosynthetic process"/>
    <property type="evidence" value="ECO:0007669"/>
    <property type="project" value="UniProtKB-KW"/>
</dbReference>
<dbReference type="EMBL" id="UPHP01000115">
    <property type="protein sequence ID" value="VBA41781.1"/>
    <property type="molecule type" value="Genomic_DNA"/>
</dbReference>
<dbReference type="Proteomes" id="UP000273307">
    <property type="component" value="Unassembled WGS sequence"/>
</dbReference>
<keyword evidence="13" id="KW-1185">Reference proteome</keyword>
<evidence type="ECO:0000256" key="6">
    <source>
        <dbReference type="ARBA" id="ARBA00022832"/>
    </source>
</evidence>
<evidence type="ECO:0000256" key="3">
    <source>
        <dbReference type="ARBA" id="ARBA00011738"/>
    </source>
</evidence>
<evidence type="ECO:0000313" key="13">
    <source>
        <dbReference type="Proteomes" id="UP000273307"/>
    </source>
</evidence>
<evidence type="ECO:0000256" key="8">
    <source>
        <dbReference type="ARBA" id="ARBA00023004"/>
    </source>
</evidence>